<evidence type="ECO:0000313" key="2">
    <source>
        <dbReference type="Proteomes" id="UP001140206"/>
    </source>
</evidence>
<evidence type="ECO:0000313" key="1">
    <source>
        <dbReference type="EMBL" id="KAJ4809986.1"/>
    </source>
</evidence>
<reference evidence="1" key="1">
    <citation type="submission" date="2022-08" db="EMBL/GenBank/DDBJ databases">
        <authorList>
            <person name="Marques A."/>
        </authorList>
    </citation>
    <scope>NUCLEOTIDE SEQUENCE</scope>
    <source>
        <strain evidence="1">RhyPub2mFocal</strain>
        <tissue evidence="1">Leaves</tissue>
    </source>
</reference>
<keyword evidence="2" id="KW-1185">Reference proteome</keyword>
<protein>
    <submittedName>
        <fullName evidence="1">Nuclear transport factor 2 (NTF2) family protein</fullName>
    </submittedName>
</protein>
<organism evidence="1 2">
    <name type="scientific">Rhynchospora pubera</name>
    <dbReference type="NCBI Taxonomy" id="906938"/>
    <lineage>
        <taxon>Eukaryota</taxon>
        <taxon>Viridiplantae</taxon>
        <taxon>Streptophyta</taxon>
        <taxon>Embryophyta</taxon>
        <taxon>Tracheophyta</taxon>
        <taxon>Spermatophyta</taxon>
        <taxon>Magnoliopsida</taxon>
        <taxon>Liliopsida</taxon>
        <taxon>Poales</taxon>
        <taxon>Cyperaceae</taxon>
        <taxon>Cyperoideae</taxon>
        <taxon>Rhynchosporeae</taxon>
        <taxon>Rhynchospora</taxon>
    </lineage>
</organism>
<proteinExistence type="predicted"/>
<dbReference type="EMBL" id="JAMFTS010000001">
    <property type="protein sequence ID" value="KAJ4809986.1"/>
    <property type="molecule type" value="Genomic_DNA"/>
</dbReference>
<dbReference type="SUPFAM" id="SSF54427">
    <property type="entry name" value="NTF2-like"/>
    <property type="match status" value="1"/>
</dbReference>
<dbReference type="AlphaFoldDB" id="A0AAV8H2G6"/>
<comment type="caution">
    <text evidence="1">The sequence shown here is derived from an EMBL/GenBank/DDBJ whole genome shotgun (WGS) entry which is preliminary data.</text>
</comment>
<accession>A0AAV8H2G6</accession>
<dbReference type="InterPro" id="IPR032710">
    <property type="entry name" value="NTF2-like_dom_sf"/>
</dbReference>
<sequence length="245" mass="26993">MLCSLSISSPGTVLQFLPFLSRPFPIPIPTARTCSLTNTSTCTSFSSSSLVTGSSVRIKATSSEAVSGADQRIASSSNVVRDFYEGINRRDLDFVEGLIAENCVYEDLVFSSPFVGRKVLSLSHTHIKFVALTDVTLGLYSYAIIDFFKKFTQSISSDLQFVIDDISTEDTAAIGVTWHLDWKGKPFPFSKGCSFYRLEVLDGKKQIVYGRDCVEPAAKPGEFALIIIRGVTSLLQQFPWLADRL</sequence>
<name>A0AAV8H2G6_9POAL</name>
<gene>
    <name evidence="1" type="ORF">LUZ62_022552</name>
</gene>
<dbReference type="Gene3D" id="3.10.450.50">
    <property type="match status" value="1"/>
</dbReference>
<dbReference type="PANTHER" id="PTHR33698:SF3">
    <property type="entry name" value="OS09G0266000 PROTEIN"/>
    <property type="match status" value="1"/>
</dbReference>
<dbReference type="PANTHER" id="PTHR33698">
    <property type="entry name" value="NUCLEAR TRANSPORT FACTOR 2 (NTF2)-LIKE PROTEIN"/>
    <property type="match status" value="1"/>
</dbReference>
<dbReference type="Proteomes" id="UP001140206">
    <property type="component" value="Chromosome 1"/>
</dbReference>